<accession>A0ABW8SQZ4</accession>
<keyword evidence="4" id="KW-1185">Reference proteome</keyword>
<feature type="transmembrane region" description="Helical" evidence="1">
    <location>
        <begin position="6"/>
        <end position="31"/>
    </location>
</feature>
<feature type="transmembrane region" description="Helical" evidence="1">
    <location>
        <begin position="106"/>
        <end position="139"/>
    </location>
</feature>
<dbReference type="SUPFAM" id="SSF52540">
    <property type="entry name" value="P-loop containing nucleoside triphosphate hydrolases"/>
    <property type="match status" value="1"/>
</dbReference>
<sequence>MVNFFSLIFFGISGIIAGVVQGFFQCALSYFKAFSYSFDRNYSLKTKAKFGEPSQEKYFFNKQYEDLLNTYESAKSINTGNILRLKGELEVRSHFTYYRVKAAQKVIYIVGALLNAVFFSIHFLIITVISLPVYMLYFMVMSVEKIKFVRGRIWGVCPHCLSKFNIPYYVCPNCGRVHKVLTPGPYGIIKRKCKCKKVIPCTNLGGRFKLKALCPVCGKDIESRESSPICIPVVGPKSSGKTSFVYSAISTLIEHISGEKKWNMRFLNQESEEKIHRCVALFKKGIPPEKTANNHTDVYNVFINSHKFASEKLLYLYDIAGEYFNLRSNIRIQNHYKYIQGLVFIIDPLCMAHKEKYVKKENFIKINSVNANVHDFIDRFILGLREINQIELKKLIPVPLAVIVNKMDLFNYDGDIEDFLRDIGEDTIIKKFEYNFANYKFFPCSLVEDGDYKWGLKEAVSWILNESNNELKVGSS</sequence>
<dbReference type="RefSeq" id="WP_406793679.1">
    <property type="nucleotide sequence ID" value="NZ_JBJHZX010000033.1"/>
</dbReference>
<keyword evidence="1" id="KW-0472">Membrane</keyword>
<evidence type="ECO:0000313" key="4">
    <source>
        <dbReference type="Proteomes" id="UP001623660"/>
    </source>
</evidence>
<dbReference type="Pfam" id="PF19993">
    <property type="entry name" value="DO-GTPase2"/>
    <property type="match status" value="1"/>
</dbReference>
<dbReference type="InterPro" id="IPR045528">
    <property type="entry name" value="DO-GTPase2"/>
</dbReference>
<protein>
    <recommendedName>
        <fullName evidence="2">Double-GTPase 2 domain-containing protein</fullName>
    </recommendedName>
</protein>
<proteinExistence type="predicted"/>
<dbReference type="Gene3D" id="3.40.50.300">
    <property type="entry name" value="P-loop containing nucleotide triphosphate hydrolases"/>
    <property type="match status" value="1"/>
</dbReference>
<gene>
    <name evidence="3" type="ORF">ACJDU8_18680</name>
</gene>
<dbReference type="EMBL" id="JBJHZX010000033">
    <property type="protein sequence ID" value="MFL0197573.1"/>
    <property type="molecule type" value="Genomic_DNA"/>
</dbReference>
<evidence type="ECO:0000259" key="2">
    <source>
        <dbReference type="Pfam" id="PF19993"/>
    </source>
</evidence>
<evidence type="ECO:0000313" key="3">
    <source>
        <dbReference type="EMBL" id="MFL0197573.1"/>
    </source>
</evidence>
<dbReference type="Proteomes" id="UP001623660">
    <property type="component" value="Unassembled WGS sequence"/>
</dbReference>
<organism evidence="3 4">
    <name type="scientific">Candidatus Clostridium eludens</name>
    <dbReference type="NCBI Taxonomy" id="3381663"/>
    <lineage>
        <taxon>Bacteria</taxon>
        <taxon>Bacillati</taxon>
        <taxon>Bacillota</taxon>
        <taxon>Clostridia</taxon>
        <taxon>Eubacteriales</taxon>
        <taxon>Clostridiaceae</taxon>
        <taxon>Clostridium</taxon>
    </lineage>
</organism>
<dbReference type="PROSITE" id="PS51417">
    <property type="entry name" value="ARF"/>
    <property type="match status" value="1"/>
</dbReference>
<name>A0ABW8SQZ4_9CLOT</name>
<feature type="domain" description="Double-GTPase 2" evidence="2">
    <location>
        <begin position="230"/>
        <end position="447"/>
    </location>
</feature>
<evidence type="ECO:0000256" key="1">
    <source>
        <dbReference type="SAM" id="Phobius"/>
    </source>
</evidence>
<keyword evidence="1" id="KW-0812">Transmembrane</keyword>
<keyword evidence="1" id="KW-1133">Transmembrane helix</keyword>
<reference evidence="3 4" key="1">
    <citation type="submission" date="2024-11" db="EMBL/GenBank/DDBJ databases">
        <authorList>
            <person name="Heng Y.C."/>
            <person name="Lim A.C.H."/>
            <person name="Lee J.K.Y."/>
            <person name="Kittelmann S."/>
        </authorList>
    </citation>
    <scope>NUCLEOTIDE SEQUENCE [LARGE SCALE GENOMIC DNA]</scope>
    <source>
        <strain evidence="3 4">WILCCON 0269</strain>
    </source>
</reference>
<comment type="caution">
    <text evidence="3">The sequence shown here is derived from an EMBL/GenBank/DDBJ whole genome shotgun (WGS) entry which is preliminary data.</text>
</comment>
<dbReference type="InterPro" id="IPR027417">
    <property type="entry name" value="P-loop_NTPase"/>
</dbReference>